<protein>
    <recommendedName>
        <fullName evidence="3">Sulfurtransferase</fullName>
    </recommendedName>
</protein>
<dbReference type="InterPro" id="IPR051126">
    <property type="entry name" value="Thiosulfate_sulfurtransferase"/>
</dbReference>
<comment type="catalytic activity">
    <reaction evidence="2">
        <text>thiosulfate + hydrogen cyanide = thiocyanate + sulfite + 2 H(+)</text>
        <dbReference type="Rhea" id="RHEA:16881"/>
        <dbReference type="ChEBI" id="CHEBI:15378"/>
        <dbReference type="ChEBI" id="CHEBI:17359"/>
        <dbReference type="ChEBI" id="CHEBI:18022"/>
        <dbReference type="ChEBI" id="CHEBI:18407"/>
        <dbReference type="ChEBI" id="CHEBI:33542"/>
        <dbReference type="EC" id="2.8.1.1"/>
    </reaction>
</comment>
<dbReference type="PROSITE" id="PS50206">
    <property type="entry name" value="RHODANESE_3"/>
    <property type="match status" value="2"/>
</dbReference>
<dbReference type="GO" id="GO:0016740">
    <property type="term" value="F:transferase activity"/>
    <property type="evidence" value="ECO:0007669"/>
    <property type="project" value="UniProtKB-KW"/>
</dbReference>
<dbReference type="Pfam" id="PF00581">
    <property type="entry name" value="Rhodanese"/>
    <property type="match status" value="2"/>
</dbReference>
<reference evidence="6 7" key="1">
    <citation type="submission" date="2024-09" db="EMBL/GenBank/DDBJ databases">
        <authorList>
            <person name="Sun Q."/>
            <person name="Mori K."/>
        </authorList>
    </citation>
    <scope>NUCLEOTIDE SEQUENCE [LARGE SCALE GENOMIC DNA]</scope>
    <source>
        <strain evidence="6 7">JCM 13519</strain>
    </source>
</reference>
<dbReference type="Gene3D" id="3.40.250.10">
    <property type="entry name" value="Rhodanese-like domain"/>
    <property type="match status" value="2"/>
</dbReference>
<keyword evidence="7" id="KW-1185">Reference proteome</keyword>
<dbReference type="InterPro" id="IPR036873">
    <property type="entry name" value="Rhodanese-like_dom_sf"/>
</dbReference>
<dbReference type="RefSeq" id="WP_345050286.1">
    <property type="nucleotide sequence ID" value="NZ_BAABED010000001.1"/>
</dbReference>
<accession>A0ABV5USM3</accession>
<keyword evidence="3 6" id="KW-0808">Transferase</keyword>
<dbReference type="PROSITE" id="PS00683">
    <property type="entry name" value="RHODANESE_2"/>
    <property type="match status" value="1"/>
</dbReference>
<keyword evidence="1" id="KW-0677">Repeat</keyword>
<sequence length="280" mass="31203">MLIEPIWLAHHLYDPAVRVVEVDVSAAAYNQWHIDGAVLWNVYADLKDERYRPVGRQAIERLLARSGIGPASTVVCYGYAPALGYWLLKLYGHADVRILNCSRDAWRAEGHPCGTAPSRLEAAPYPLTERDHGLFADMPAVRQAIRRPGTTILDVRSESEYAGERFWPSGGMEPGGRAGHIPTAVHRPFGDLYDQNGAFRPIIELRQAMPVPELEGEDELITYCTVGGRAATAWYVLTELLGRERVRVYDGSWAEWGLSPDAPVETPRRSPTLERSVNEG</sequence>
<dbReference type="PANTHER" id="PTHR43855">
    <property type="entry name" value="THIOSULFATE SULFURTRANSFERASE"/>
    <property type="match status" value="1"/>
</dbReference>
<gene>
    <name evidence="6" type="ORF">ACFFPI_13800</name>
</gene>
<name>A0ABV5USM3_9MICC</name>
<dbReference type="InterPro" id="IPR001763">
    <property type="entry name" value="Rhodanese-like_dom"/>
</dbReference>
<organism evidence="6 7">
    <name type="scientific">Arthrobacter methylotrophus</name>
    <dbReference type="NCBI Taxonomy" id="121291"/>
    <lineage>
        <taxon>Bacteria</taxon>
        <taxon>Bacillati</taxon>
        <taxon>Actinomycetota</taxon>
        <taxon>Actinomycetes</taxon>
        <taxon>Micrococcales</taxon>
        <taxon>Micrococcaceae</taxon>
        <taxon>Arthrobacter</taxon>
    </lineage>
</organism>
<dbReference type="CDD" id="cd01449">
    <property type="entry name" value="TST_Repeat_2"/>
    <property type="match status" value="1"/>
</dbReference>
<proteinExistence type="predicted"/>
<comment type="caution">
    <text evidence="6">The sequence shown here is derived from an EMBL/GenBank/DDBJ whole genome shotgun (WGS) entry which is preliminary data.</text>
</comment>
<evidence type="ECO:0000256" key="2">
    <source>
        <dbReference type="ARBA" id="ARBA00047549"/>
    </source>
</evidence>
<feature type="region of interest" description="Disordered" evidence="4">
    <location>
        <begin position="259"/>
        <end position="280"/>
    </location>
</feature>
<evidence type="ECO:0000313" key="6">
    <source>
        <dbReference type="EMBL" id="MFB9715190.1"/>
    </source>
</evidence>
<dbReference type="SMART" id="SM00450">
    <property type="entry name" value="RHOD"/>
    <property type="match status" value="2"/>
</dbReference>
<dbReference type="SUPFAM" id="SSF52821">
    <property type="entry name" value="Rhodanese/Cell cycle control phosphatase"/>
    <property type="match status" value="2"/>
</dbReference>
<evidence type="ECO:0000256" key="1">
    <source>
        <dbReference type="ARBA" id="ARBA00022737"/>
    </source>
</evidence>
<dbReference type="InterPro" id="IPR001307">
    <property type="entry name" value="Thiosulphate_STrfase_CS"/>
</dbReference>
<evidence type="ECO:0000256" key="3">
    <source>
        <dbReference type="RuleBase" id="RU000507"/>
    </source>
</evidence>
<feature type="domain" description="Rhodanese" evidence="5">
    <location>
        <begin position="13"/>
        <end position="115"/>
    </location>
</feature>
<feature type="compositionally biased region" description="Basic and acidic residues" evidence="4">
    <location>
        <begin position="266"/>
        <end position="280"/>
    </location>
</feature>
<evidence type="ECO:0000259" key="5">
    <source>
        <dbReference type="PROSITE" id="PS50206"/>
    </source>
</evidence>
<dbReference type="Proteomes" id="UP001589536">
    <property type="component" value="Unassembled WGS sequence"/>
</dbReference>
<feature type="domain" description="Rhodanese" evidence="5">
    <location>
        <begin position="146"/>
        <end position="265"/>
    </location>
</feature>
<dbReference type="PANTHER" id="PTHR43855:SF1">
    <property type="entry name" value="THIOSULFATE SULFURTRANSFERASE"/>
    <property type="match status" value="1"/>
</dbReference>
<dbReference type="CDD" id="cd01448">
    <property type="entry name" value="TST_Repeat_1"/>
    <property type="match status" value="1"/>
</dbReference>
<evidence type="ECO:0000256" key="4">
    <source>
        <dbReference type="SAM" id="MobiDB-lite"/>
    </source>
</evidence>
<dbReference type="EMBL" id="JBHMBH010000028">
    <property type="protein sequence ID" value="MFB9715190.1"/>
    <property type="molecule type" value="Genomic_DNA"/>
</dbReference>
<evidence type="ECO:0000313" key="7">
    <source>
        <dbReference type="Proteomes" id="UP001589536"/>
    </source>
</evidence>